<organism evidence="1">
    <name type="scientific">marine sediment metagenome</name>
    <dbReference type="NCBI Taxonomy" id="412755"/>
    <lineage>
        <taxon>unclassified sequences</taxon>
        <taxon>metagenomes</taxon>
        <taxon>ecological metagenomes</taxon>
    </lineage>
</organism>
<name>X1H5B7_9ZZZZ</name>
<dbReference type="SUPFAM" id="SSF49777">
    <property type="entry name" value="PEBP-like"/>
    <property type="match status" value="1"/>
</dbReference>
<feature type="non-terminal residue" evidence="1">
    <location>
        <position position="1"/>
    </location>
</feature>
<accession>X1H5B7</accession>
<dbReference type="Gene3D" id="3.90.280.10">
    <property type="entry name" value="PEBP-like"/>
    <property type="match status" value="1"/>
</dbReference>
<dbReference type="PANTHER" id="PTHR30289">
    <property type="entry name" value="UNCHARACTERIZED PROTEIN YBCL-RELATED"/>
    <property type="match status" value="1"/>
</dbReference>
<comment type="caution">
    <text evidence="1">The sequence shown here is derived from an EMBL/GenBank/DDBJ whole genome shotgun (WGS) entry which is preliminary data.</text>
</comment>
<dbReference type="Pfam" id="PF01161">
    <property type="entry name" value="PBP"/>
    <property type="match status" value="1"/>
</dbReference>
<dbReference type="InterPro" id="IPR036610">
    <property type="entry name" value="PEBP-like_sf"/>
</dbReference>
<dbReference type="InterPro" id="IPR008914">
    <property type="entry name" value="PEBP"/>
</dbReference>
<evidence type="ECO:0008006" key="2">
    <source>
        <dbReference type="Google" id="ProtNLM"/>
    </source>
</evidence>
<gene>
    <name evidence="1" type="ORF">S03H2_40854</name>
</gene>
<dbReference type="AlphaFoldDB" id="X1H5B7"/>
<dbReference type="EMBL" id="BARU01025349">
    <property type="protein sequence ID" value="GAH65381.1"/>
    <property type="molecule type" value="Genomic_DNA"/>
</dbReference>
<reference evidence="1" key="1">
    <citation type="journal article" date="2014" name="Front. Microbiol.">
        <title>High frequency of phylogenetically diverse reductive dehalogenase-homologous genes in deep subseafloor sedimentary metagenomes.</title>
        <authorList>
            <person name="Kawai M."/>
            <person name="Futagami T."/>
            <person name="Toyoda A."/>
            <person name="Takaki Y."/>
            <person name="Nishi S."/>
            <person name="Hori S."/>
            <person name="Arai W."/>
            <person name="Tsubouchi T."/>
            <person name="Morono Y."/>
            <person name="Uchiyama I."/>
            <person name="Ito T."/>
            <person name="Fujiyama A."/>
            <person name="Inagaki F."/>
            <person name="Takami H."/>
        </authorList>
    </citation>
    <scope>NUCLEOTIDE SEQUENCE</scope>
    <source>
        <strain evidence="1">Expedition CK06-06</strain>
    </source>
</reference>
<dbReference type="CDD" id="cd00865">
    <property type="entry name" value="PEBP_bact_arch"/>
    <property type="match status" value="1"/>
</dbReference>
<sequence>DQTLFVTARTKAYIFQKGMGDPSSNSTPSVSNDAEITPDLDGFTLGSSAIADDGILPIEYTCDGDSVTLPLTWNGAPAETVSFAMVMHHTAGPDDVHWYWVLYNIAADVTSLAKNSTGIGMLGTNGVNGNLAYAPPCSKGPGEKVYTYTVYALSALPQFSVPASQVSRNVLLEAIQDITLASTELNVTYARQ</sequence>
<evidence type="ECO:0000313" key="1">
    <source>
        <dbReference type="EMBL" id="GAH65381.1"/>
    </source>
</evidence>
<dbReference type="InterPro" id="IPR005247">
    <property type="entry name" value="YbhB_YbcL/LppC-like"/>
</dbReference>
<protein>
    <recommendedName>
        <fullName evidence="2">YbhB/YbcL family Raf kinase inhibitor-like protein</fullName>
    </recommendedName>
</protein>
<proteinExistence type="predicted"/>
<dbReference type="PANTHER" id="PTHR30289:SF1">
    <property type="entry name" value="PEBP (PHOSPHATIDYLETHANOLAMINE-BINDING PROTEIN) FAMILY PROTEIN"/>
    <property type="match status" value="1"/>
</dbReference>